<feature type="domain" description="ABC transmembrane type-1" evidence="14">
    <location>
        <begin position="847"/>
        <end position="1109"/>
    </location>
</feature>
<evidence type="ECO:0000259" key="13">
    <source>
        <dbReference type="PROSITE" id="PS50893"/>
    </source>
</evidence>
<dbReference type="PROSITE" id="PS50929">
    <property type="entry name" value="ABC_TM1F"/>
    <property type="match status" value="1"/>
</dbReference>
<proteinExistence type="inferred from homology"/>
<evidence type="ECO:0000256" key="11">
    <source>
        <dbReference type="SAM" id="MobiDB-lite"/>
    </source>
</evidence>
<feature type="transmembrane region" description="Helical" evidence="12">
    <location>
        <begin position="36"/>
        <end position="55"/>
    </location>
</feature>
<feature type="compositionally biased region" description="Basic and acidic residues" evidence="11">
    <location>
        <begin position="769"/>
        <end position="781"/>
    </location>
</feature>
<evidence type="ECO:0000256" key="10">
    <source>
        <dbReference type="ARBA" id="ARBA00023180"/>
    </source>
</evidence>
<accession>A0A0D9P248</accession>
<feature type="transmembrane region" description="Helical" evidence="12">
    <location>
        <begin position="967"/>
        <end position="987"/>
    </location>
</feature>
<keyword evidence="16" id="KW-1185">Reference proteome</keyword>
<keyword evidence="8 12" id="KW-1133">Transmembrane helix</keyword>
<dbReference type="CDD" id="cd18580">
    <property type="entry name" value="ABC_6TM_ABCC_D2"/>
    <property type="match status" value="1"/>
</dbReference>
<dbReference type="InterPro" id="IPR027417">
    <property type="entry name" value="P-loop_NTPase"/>
</dbReference>
<dbReference type="Pfam" id="PF00664">
    <property type="entry name" value="ABC_membrane"/>
    <property type="match status" value="1"/>
</dbReference>
<protein>
    <recommendedName>
        <fullName evidence="17">ABC transporter</fullName>
    </recommendedName>
</protein>
<comment type="similarity">
    <text evidence="2">Belongs to the ABC transporter superfamily. ABCC family. Conjugate transporter (TC 3.A.1.208) subfamily.</text>
</comment>
<reference evidence="16" key="1">
    <citation type="journal article" date="2014" name="BMC Genomics">
        <title>The genome sequence of the biocontrol fungus Metarhizium anisopliae and comparative genomics of Metarhizium species.</title>
        <authorList>
            <person name="Pattemore J.A."/>
            <person name="Hane J.K."/>
            <person name="Williams A.H."/>
            <person name="Wilson B.A."/>
            <person name="Stodart B.J."/>
            <person name="Ash G.J."/>
        </authorList>
    </citation>
    <scope>NUCLEOTIDE SEQUENCE [LARGE SCALE GENOMIC DNA]</scope>
    <source>
        <strain evidence="16">BRIP 53293</strain>
    </source>
</reference>
<keyword evidence="10" id="KW-0325">Glycoprotein</keyword>
<feature type="transmembrane region" description="Helical" evidence="12">
    <location>
        <begin position="168"/>
        <end position="185"/>
    </location>
</feature>
<dbReference type="InterPro" id="IPR003439">
    <property type="entry name" value="ABC_transporter-like_ATP-bd"/>
</dbReference>
<feature type="domain" description="ABC transporter" evidence="13">
    <location>
        <begin position="543"/>
        <end position="768"/>
    </location>
</feature>
<dbReference type="STRING" id="1291518.A0A0D9P248"/>
<evidence type="ECO:0000256" key="12">
    <source>
        <dbReference type="SAM" id="Phobius"/>
    </source>
</evidence>
<dbReference type="InterPro" id="IPR056227">
    <property type="entry name" value="TMD0_ABC"/>
</dbReference>
<sequence length="1393" mass="152112">MVFHQHAFRRLGFASCDGSFGPFAADCPGGRFDFTLLFELVVFEIVPSVILLMLVPFRIFRLVGQRPKVSASFGLYLKMALCFVFISLQISLLVTWRNIGVVVPARRVTLVASGLGVLDAAIITMLTYLEHHRSVRPSSMLCLYLLVSSLFDSVHCRTLWLLHNAQPLAIIVSTLLATKVALLLLESQNKTSILSGKGESLGPEATSGIISRSLLWWLNDLFLTGYGTTLSVEKLHLLDLELRSETLLHRMHLNWPRYRDSGKHALLRTLLSSTKAALLAGVVPRICYSAFKMSQPFLINRVIRLVQNQGTEGAYSPEVGYALIPATVFLYLGLAIGYSFSQQKVYRMLTAIRVSLTSFLLDNATDLESGAKESSAVLTLVTTDVGVIERAFTQIHELWATPIELGLALWFLVVQMRWGSVGPAIAVLWNTPSRFAPVLTFGIALLSFGSKSGEKFTVAKAFTAMSILGLVTGPLSWLMFSLPTLISSFASFTRLQDFIMTCEDSRVRYSDDVIPGELNGPGPGTGSGAVAPFGFLGDALIAAKDASIIFKTDDEAVLRDINLSIQPGSFTLVAGKVGSGKTVLLRGLLGQLQTKGYLKVYGAGAAYCAQTPWLMNSAVRSNILGQSAMDNDWYKTVVSACALDRDLAQLPNGDMSLIGPNGLSLSGGQKQRISLARALYSRKPVVVMDDVLSGLDWITQRHVYNRVFAPKGLLRGSKTTVILATHALHLIDQPDSVILLGDKGPGQVIQGPLDELKASTGIQALISSSREESSAHGDKTAQKGTLLKTAPRPPRQKDVNGEIDSKIRTSGDISLYLYYFKAIGMRKLMILLISEAANALTNIFPEIWLMIWTTANLKNPKTSNGWYFGIYTLAEVVGLALFGWSIWFVIINVTTSSVKKLHLALLKTVMNAPLSFFISTDVGDLINRFSKDHDIINQRLPLGLWLSVSGFFSLLTSTAMVLYGSQYLVIALPLIVLVVYCIQAFYLRTSRQLRHLDLEATAPLYSHLKETIDGISTIQAYGWVPAFEETSLRLLDNSQKPHYFLLGAQCWLKLVLELFVGSLAVTLITLAVMAPAGTSAGAIALGLVNVISLSSALVELISHWTSLEGSLGAIERLKSFEANTPQEVTSPQPWQPPEKWPSQGLVEFNKVTASYSANSGNDRYRALNSVTLSIRQGEKVAVCGRTGSGKSTLLLTLFRLLDPDSGTITVDGIDISNIPQNVLRPRLIAVPQEPMLFPGTLRTNICPGGGTDEMEAGESDDHIISCLQKVELWDKISAKGGLDSDVSDLGLSQGQKQLLCLARALIRKDISAVLVLDEAMSAVDRGTEELMVKVLEEEFAHHTVLSVVHRLNTVLKYDQVVVLDGGTVAEVGKPETLLQHQNGRFRALWDGQH</sequence>
<evidence type="ECO:0000259" key="14">
    <source>
        <dbReference type="PROSITE" id="PS50929"/>
    </source>
</evidence>
<dbReference type="EMBL" id="KE384729">
    <property type="protein sequence ID" value="KJK80357.1"/>
    <property type="molecule type" value="Genomic_DNA"/>
</dbReference>
<feature type="transmembrane region" description="Helical" evidence="12">
    <location>
        <begin position="866"/>
        <end position="890"/>
    </location>
</feature>
<dbReference type="InterPro" id="IPR003593">
    <property type="entry name" value="AAA+_ATPase"/>
</dbReference>
<feature type="transmembrane region" description="Helical" evidence="12">
    <location>
        <begin position="1054"/>
        <end position="1074"/>
    </location>
</feature>
<keyword evidence="6" id="KW-0547">Nucleotide-binding</keyword>
<dbReference type="InterPro" id="IPR050173">
    <property type="entry name" value="ABC_transporter_C-like"/>
</dbReference>
<evidence type="ECO:0000256" key="7">
    <source>
        <dbReference type="ARBA" id="ARBA00022840"/>
    </source>
</evidence>
<feature type="transmembrane region" description="Helical" evidence="12">
    <location>
        <begin position="940"/>
        <end position="961"/>
    </location>
</feature>
<evidence type="ECO:0000256" key="9">
    <source>
        <dbReference type="ARBA" id="ARBA00023136"/>
    </source>
</evidence>
<evidence type="ECO:0000313" key="16">
    <source>
        <dbReference type="Proteomes" id="UP000054544"/>
    </source>
</evidence>
<comment type="subcellular location">
    <subcellularLocation>
        <location evidence="1">Cell membrane</location>
        <topology evidence="1">Multi-pass membrane protein</topology>
    </subcellularLocation>
</comment>
<dbReference type="FunFam" id="1.20.1560.10:FF:000066">
    <property type="entry name" value="ABC multidrug transporter (Eurofung)"/>
    <property type="match status" value="1"/>
</dbReference>
<dbReference type="GO" id="GO:0016887">
    <property type="term" value="F:ATP hydrolysis activity"/>
    <property type="evidence" value="ECO:0007669"/>
    <property type="project" value="InterPro"/>
</dbReference>
<keyword evidence="7" id="KW-0067">ATP-binding</keyword>
<dbReference type="SUPFAM" id="SSF52540">
    <property type="entry name" value="P-loop containing nucleoside triphosphate hydrolases"/>
    <property type="match status" value="2"/>
</dbReference>
<evidence type="ECO:0000256" key="4">
    <source>
        <dbReference type="ARBA" id="ARBA00022475"/>
    </source>
</evidence>
<dbReference type="GO" id="GO:0005886">
    <property type="term" value="C:plasma membrane"/>
    <property type="evidence" value="ECO:0007669"/>
    <property type="project" value="UniProtKB-SubCell"/>
</dbReference>
<evidence type="ECO:0000256" key="5">
    <source>
        <dbReference type="ARBA" id="ARBA00022692"/>
    </source>
</evidence>
<keyword evidence="9 12" id="KW-0472">Membrane</keyword>
<dbReference type="SUPFAM" id="SSF90123">
    <property type="entry name" value="ABC transporter transmembrane region"/>
    <property type="match status" value="2"/>
</dbReference>
<feature type="domain" description="ABC transporter" evidence="13">
    <location>
        <begin position="1146"/>
        <end position="1390"/>
    </location>
</feature>
<dbReference type="FunFam" id="3.40.50.300:FF:002145">
    <property type="entry name" value="ABC transporter (MsbA subfamily)"/>
    <property type="match status" value="1"/>
</dbReference>
<dbReference type="OrthoDB" id="6500128at2759"/>
<feature type="region of interest" description="Disordered" evidence="11">
    <location>
        <begin position="768"/>
        <end position="803"/>
    </location>
</feature>
<dbReference type="PANTHER" id="PTHR24223:SF399">
    <property type="entry name" value="ABC TRANSPORTER ATNG"/>
    <property type="match status" value="1"/>
</dbReference>
<evidence type="ECO:0000256" key="6">
    <source>
        <dbReference type="ARBA" id="ARBA00022741"/>
    </source>
</evidence>
<feature type="transmembrane region" description="Helical" evidence="12">
    <location>
        <begin position="319"/>
        <end position="340"/>
    </location>
</feature>
<organism evidence="15 16">
    <name type="scientific">Metarhizium anisopliae BRIP 53293</name>
    <dbReference type="NCBI Taxonomy" id="1291518"/>
    <lineage>
        <taxon>Eukaryota</taxon>
        <taxon>Fungi</taxon>
        <taxon>Dikarya</taxon>
        <taxon>Ascomycota</taxon>
        <taxon>Pezizomycotina</taxon>
        <taxon>Sordariomycetes</taxon>
        <taxon>Hypocreomycetidae</taxon>
        <taxon>Hypocreales</taxon>
        <taxon>Clavicipitaceae</taxon>
        <taxon>Metarhizium</taxon>
    </lineage>
</organism>
<dbReference type="SMART" id="SM00382">
    <property type="entry name" value="AAA"/>
    <property type="match status" value="2"/>
</dbReference>
<dbReference type="InterPro" id="IPR011527">
    <property type="entry name" value="ABC1_TM_dom"/>
</dbReference>
<dbReference type="PROSITE" id="PS50893">
    <property type="entry name" value="ABC_TRANSPORTER_2"/>
    <property type="match status" value="2"/>
</dbReference>
<dbReference type="Gene3D" id="3.40.50.300">
    <property type="entry name" value="P-loop containing nucleotide triphosphate hydrolases"/>
    <property type="match status" value="2"/>
</dbReference>
<gene>
    <name evidence="15" type="ORF">H634G_04596</name>
</gene>
<feature type="transmembrane region" description="Helical" evidence="12">
    <location>
        <begin position="424"/>
        <end position="449"/>
    </location>
</feature>
<dbReference type="GO" id="GO:0005524">
    <property type="term" value="F:ATP binding"/>
    <property type="evidence" value="ECO:0007669"/>
    <property type="project" value="UniProtKB-KW"/>
</dbReference>
<dbReference type="PANTHER" id="PTHR24223">
    <property type="entry name" value="ATP-BINDING CASSETTE SUB-FAMILY C"/>
    <property type="match status" value="1"/>
</dbReference>
<keyword evidence="3" id="KW-0813">Transport</keyword>
<keyword evidence="4" id="KW-1003">Cell membrane</keyword>
<feature type="transmembrane region" description="Helical" evidence="12">
    <location>
        <begin position="108"/>
        <end position="129"/>
    </location>
</feature>
<evidence type="ECO:0000256" key="2">
    <source>
        <dbReference type="ARBA" id="ARBA00009726"/>
    </source>
</evidence>
<dbReference type="InterPro" id="IPR044726">
    <property type="entry name" value="ABCC_6TM_D2"/>
</dbReference>
<evidence type="ECO:0000313" key="15">
    <source>
        <dbReference type="EMBL" id="KJK80357.1"/>
    </source>
</evidence>
<evidence type="ECO:0000256" key="8">
    <source>
        <dbReference type="ARBA" id="ARBA00022989"/>
    </source>
</evidence>
<dbReference type="InterPro" id="IPR036640">
    <property type="entry name" value="ABC1_TM_sf"/>
</dbReference>
<evidence type="ECO:0000256" key="1">
    <source>
        <dbReference type="ARBA" id="ARBA00004651"/>
    </source>
</evidence>
<feature type="transmembrane region" description="Helical" evidence="12">
    <location>
        <begin position="265"/>
        <end position="291"/>
    </location>
</feature>
<dbReference type="PROSITE" id="PS00211">
    <property type="entry name" value="ABC_TRANSPORTER_1"/>
    <property type="match status" value="2"/>
</dbReference>
<dbReference type="GO" id="GO:0140359">
    <property type="term" value="F:ABC-type transporter activity"/>
    <property type="evidence" value="ECO:0007669"/>
    <property type="project" value="InterPro"/>
</dbReference>
<dbReference type="Pfam" id="PF24357">
    <property type="entry name" value="TMD0_ABC"/>
    <property type="match status" value="1"/>
</dbReference>
<feature type="transmembrane region" description="Helical" evidence="12">
    <location>
        <begin position="75"/>
        <end position="96"/>
    </location>
</feature>
<dbReference type="Pfam" id="PF00005">
    <property type="entry name" value="ABC_tran"/>
    <property type="match status" value="2"/>
</dbReference>
<dbReference type="Gene3D" id="1.20.1560.10">
    <property type="entry name" value="ABC transporter type 1, transmembrane domain"/>
    <property type="match status" value="2"/>
</dbReference>
<name>A0A0D9P248_METAN</name>
<dbReference type="InterPro" id="IPR017871">
    <property type="entry name" value="ABC_transporter-like_CS"/>
</dbReference>
<evidence type="ECO:0008006" key="17">
    <source>
        <dbReference type="Google" id="ProtNLM"/>
    </source>
</evidence>
<evidence type="ECO:0000256" key="3">
    <source>
        <dbReference type="ARBA" id="ARBA00022448"/>
    </source>
</evidence>
<dbReference type="Proteomes" id="UP000054544">
    <property type="component" value="Unassembled WGS sequence"/>
</dbReference>
<keyword evidence="5 12" id="KW-0812">Transmembrane</keyword>
<feature type="transmembrane region" description="Helical" evidence="12">
    <location>
        <begin position="461"/>
        <end position="480"/>
    </location>
</feature>